<dbReference type="HOGENOM" id="CLU_075808_3_3_5"/>
<keyword evidence="1" id="KW-0732">Signal</keyword>
<dbReference type="PANTHER" id="PTHR35535:SF1">
    <property type="entry name" value="HEAT SHOCK PROTEIN HSLJ"/>
    <property type="match status" value="1"/>
</dbReference>
<dbReference type="Gene3D" id="2.40.128.270">
    <property type="match status" value="1"/>
</dbReference>
<accession>M9RJG1</accession>
<dbReference type="Proteomes" id="UP000004688">
    <property type="component" value="Chromosome"/>
</dbReference>
<dbReference type="InterPro" id="IPR053147">
    <property type="entry name" value="Hsp_HslJ-like"/>
</dbReference>
<protein>
    <recommendedName>
        <fullName evidence="2">DUF306 domain-containing protein</fullName>
    </recommendedName>
</protein>
<dbReference type="AlphaFoldDB" id="M9RJG1"/>
<dbReference type="KEGG" id="oar:OA238_c02220"/>
<feature type="chain" id="PRO_5004102551" description="DUF306 domain-containing protein" evidence="1">
    <location>
        <begin position="19"/>
        <end position="130"/>
    </location>
</feature>
<dbReference type="PANTHER" id="PTHR35535">
    <property type="entry name" value="HEAT SHOCK PROTEIN HSLJ"/>
    <property type="match status" value="1"/>
</dbReference>
<evidence type="ECO:0000256" key="1">
    <source>
        <dbReference type="SAM" id="SignalP"/>
    </source>
</evidence>
<sequence>MLKIMPLLIPLAFLNTCAGDESIAGYVDPSAEYDLVEIDGEAINLRATITFPSAGEVVGQAPYNRYFATQTVPYPWFSLDGIGATRMACPEMAAETAFFEALEDMTLSEASGDTLILSNSDGRQMVFVAR</sequence>
<dbReference type="eggNOG" id="COG3187">
    <property type="taxonomic scope" value="Bacteria"/>
</dbReference>
<dbReference type="STRING" id="391616.OA238_c02220"/>
<proteinExistence type="predicted"/>
<evidence type="ECO:0000313" key="4">
    <source>
        <dbReference type="Proteomes" id="UP000004688"/>
    </source>
</evidence>
<gene>
    <name evidence="3" type="ORF">OA238_c02220</name>
</gene>
<dbReference type="InterPro" id="IPR038670">
    <property type="entry name" value="HslJ-like_sf"/>
</dbReference>
<name>M9RJG1_9RHOB</name>
<dbReference type="EMBL" id="CP003742">
    <property type="protein sequence ID" value="AGI70491.1"/>
    <property type="molecule type" value="Genomic_DNA"/>
</dbReference>
<reference evidence="3 4" key="1">
    <citation type="journal article" date="2013" name="PLoS ONE">
        <title>Poles Apart: Arctic and Antarctic Octadecabacter strains Share High Genome Plasticity and a New Type of Xanthorhodopsin.</title>
        <authorList>
            <person name="Vollmers J."/>
            <person name="Voget S."/>
            <person name="Dietrich S."/>
            <person name="Gollnow K."/>
            <person name="Smits M."/>
            <person name="Meyer K."/>
            <person name="Brinkhoff T."/>
            <person name="Simon M."/>
            <person name="Daniel R."/>
        </authorList>
    </citation>
    <scope>NUCLEOTIDE SEQUENCE [LARGE SCALE GENOMIC DNA]</scope>
    <source>
        <strain evidence="3 4">238</strain>
    </source>
</reference>
<feature type="signal peptide" evidence="1">
    <location>
        <begin position="1"/>
        <end position="18"/>
    </location>
</feature>
<evidence type="ECO:0000259" key="2">
    <source>
        <dbReference type="Pfam" id="PF03724"/>
    </source>
</evidence>
<dbReference type="Pfam" id="PF03724">
    <property type="entry name" value="META"/>
    <property type="match status" value="1"/>
</dbReference>
<feature type="domain" description="DUF306" evidence="2">
    <location>
        <begin position="32"/>
        <end position="127"/>
    </location>
</feature>
<evidence type="ECO:0000313" key="3">
    <source>
        <dbReference type="EMBL" id="AGI70491.1"/>
    </source>
</evidence>
<organism evidence="3 4">
    <name type="scientific">Octadecabacter arcticus 238</name>
    <dbReference type="NCBI Taxonomy" id="391616"/>
    <lineage>
        <taxon>Bacteria</taxon>
        <taxon>Pseudomonadati</taxon>
        <taxon>Pseudomonadota</taxon>
        <taxon>Alphaproteobacteria</taxon>
        <taxon>Rhodobacterales</taxon>
        <taxon>Roseobacteraceae</taxon>
        <taxon>Octadecabacter</taxon>
    </lineage>
</organism>
<keyword evidence="4" id="KW-1185">Reference proteome</keyword>
<dbReference type="InterPro" id="IPR005184">
    <property type="entry name" value="DUF306_Meta_HslJ"/>
</dbReference>
<dbReference type="OrthoDB" id="7777568at2"/>